<protein>
    <submittedName>
        <fullName evidence="1">Uncharacterized protein</fullName>
    </submittedName>
</protein>
<dbReference type="EMBL" id="JAMDMJ010000040">
    <property type="protein sequence ID" value="MCY9599247.1"/>
    <property type="molecule type" value="Genomic_DNA"/>
</dbReference>
<organism evidence="1 2">
    <name type="scientific">Paenibacillus chitinolyticus</name>
    <dbReference type="NCBI Taxonomy" id="79263"/>
    <lineage>
        <taxon>Bacteria</taxon>
        <taxon>Bacillati</taxon>
        <taxon>Bacillota</taxon>
        <taxon>Bacilli</taxon>
        <taxon>Bacillales</taxon>
        <taxon>Paenibacillaceae</taxon>
        <taxon>Paenibacillus</taxon>
    </lineage>
</organism>
<comment type="caution">
    <text evidence="1">The sequence shown here is derived from an EMBL/GenBank/DDBJ whole genome shotgun (WGS) entry which is preliminary data.</text>
</comment>
<sequence>MAKIATDVVVIEFVVVAGVRRIQEFRVIGSAKPCQGFLAVGKRVRAAERCLLTHGFKLLASSRDVLVFTRPS</sequence>
<evidence type="ECO:0000313" key="2">
    <source>
        <dbReference type="Proteomes" id="UP001527202"/>
    </source>
</evidence>
<name>A0ABT4FL38_9BACL</name>
<gene>
    <name evidence="1" type="ORF">M5X16_26150</name>
</gene>
<dbReference type="RefSeq" id="WP_129112473.1">
    <property type="nucleotide sequence ID" value="NZ_CP026520.1"/>
</dbReference>
<keyword evidence="2" id="KW-1185">Reference proteome</keyword>
<proteinExistence type="predicted"/>
<dbReference type="GeneID" id="95375381"/>
<reference evidence="1 2" key="1">
    <citation type="submission" date="2022-05" db="EMBL/GenBank/DDBJ databases">
        <title>Genome Sequencing of Bee-Associated Microbes.</title>
        <authorList>
            <person name="Dunlap C."/>
        </authorList>
    </citation>
    <scope>NUCLEOTIDE SEQUENCE [LARGE SCALE GENOMIC DNA]</scope>
    <source>
        <strain evidence="1 2">NRRL B-23120</strain>
    </source>
</reference>
<evidence type="ECO:0000313" key="1">
    <source>
        <dbReference type="EMBL" id="MCY9599247.1"/>
    </source>
</evidence>
<accession>A0ABT4FL38</accession>
<dbReference type="Proteomes" id="UP001527202">
    <property type="component" value="Unassembled WGS sequence"/>
</dbReference>